<gene>
    <name evidence="2" type="ORF">SAMN05216243_0694</name>
</gene>
<sequence length="129" mass="14955">MDVWNGSLFHCFTIFLKKAQLHTLGVTDNQLFFLFGFLAILLFFWVVRPLIRLLILLQWNDLLTYMVGSICLTAIIYWFQSGNRLAVEESGSEHLRFLLLGIVFFGGVLCTVRICKSIVYNLKKKSHSY</sequence>
<evidence type="ECO:0000256" key="1">
    <source>
        <dbReference type="SAM" id="Phobius"/>
    </source>
</evidence>
<feature type="transmembrane region" description="Helical" evidence="1">
    <location>
        <begin position="31"/>
        <end position="50"/>
    </location>
</feature>
<dbReference type="STRING" id="407036.SAMN05216243_0694"/>
<dbReference type="Proteomes" id="UP000198694">
    <property type="component" value="Unassembled WGS sequence"/>
</dbReference>
<name>A0A1G8WDR4_9BACI</name>
<reference evidence="2 3" key="1">
    <citation type="submission" date="2016-10" db="EMBL/GenBank/DDBJ databases">
        <authorList>
            <person name="de Groot N.N."/>
        </authorList>
    </citation>
    <scope>NUCLEOTIDE SEQUENCE [LARGE SCALE GENOMIC DNA]</scope>
    <source>
        <strain evidence="2 3">CGMCC 1.6502</strain>
    </source>
</reference>
<keyword evidence="1" id="KW-1133">Transmembrane helix</keyword>
<feature type="transmembrane region" description="Helical" evidence="1">
    <location>
        <begin position="62"/>
        <end position="80"/>
    </location>
</feature>
<organism evidence="2 3">
    <name type="scientific">Sediminibacillus albus</name>
    <dbReference type="NCBI Taxonomy" id="407036"/>
    <lineage>
        <taxon>Bacteria</taxon>
        <taxon>Bacillati</taxon>
        <taxon>Bacillota</taxon>
        <taxon>Bacilli</taxon>
        <taxon>Bacillales</taxon>
        <taxon>Bacillaceae</taxon>
        <taxon>Sediminibacillus</taxon>
    </lineage>
</organism>
<dbReference type="AlphaFoldDB" id="A0A1G8WDR4"/>
<feature type="transmembrane region" description="Helical" evidence="1">
    <location>
        <begin position="95"/>
        <end position="115"/>
    </location>
</feature>
<dbReference type="EMBL" id="FNFL01000001">
    <property type="protein sequence ID" value="SDJ75835.1"/>
    <property type="molecule type" value="Genomic_DNA"/>
</dbReference>
<evidence type="ECO:0000313" key="2">
    <source>
        <dbReference type="EMBL" id="SDJ75835.1"/>
    </source>
</evidence>
<accession>A0A1G8WDR4</accession>
<keyword evidence="3" id="KW-1185">Reference proteome</keyword>
<keyword evidence="1" id="KW-0812">Transmembrane</keyword>
<evidence type="ECO:0000313" key="3">
    <source>
        <dbReference type="Proteomes" id="UP000198694"/>
    </source>
</evidence>
<keyword evidence="1" id="KW-0472">Membrane</keyword>
<protein>
    <submittedName>
        <fullName evidence="2">Uncharacterized protein</fullName>
    </submittedName>
</protein>
<proteinExistence type="predicted"/>
<dbReference type="RefSeq" id="WP_093211078.1">
    <property type="nucleotide sequence ID" value="NZ_FNFL01000001.1"/>
</dbReference>